<name>A0A023DA15_ACIMT</name>
<dbReference type="GO" id="GO:0016020">
    <property type="term" value="C:membrane"/>
    <property type="evidence" value="ECO:0007669"/>
    <property type="project" value="TreeGrafter"/>
</dbReference>
<protein>
    <submittedName>
        <fullName evidence="3">Transferase transmembrane protein</fullName>
    </submittedName>
</protein>
<evidence type="ECO:0000313" key="4">
    <source>
        <dbReference type="Proteomes" id="UP000019760"/>
    </source>
</evidence>
<feature type="transmembrane region" description="Helical" evidence="1">
    <location>
        <begin position="205"/>
        <end position="222"/>
    </location>
</feature>
<feature type="transmembrane region" description="Helical" evidence="1">
    <location>
        <begin position="343"/>
        <end position="367"/>
    </location>
</feature>
<proteinExistence type="predicted"/>
<feature type="transmembrane region" description="Helical" evidence="1">
    <location>
        <begin position="379"/>
        <end position="399"/>
    </location>
</feature>
<feature type="transmembrane region" description="Helical" evidence="1">
    <location>
        <begin position="141"/>
        <end position="159"/>
    </location>
</feature>
<feature type="domain" description="Acyltransferase 3" evidence="2">
    <location>
        <begin position="65"/>
        <end position="395"/>
    </location>
</feature>
<dbReference type="InterPro" id="IPR002656">
    <property type="entry name" value="Acyl_transf_3_dom"/>
</dbReference>
<dbReference type="EMBL" id="BAND01000164">
    <property type="protein sequence ID" value="GAJ30550.1"/>
    <property type="molecule type" value="Genomic_DNA"/>
</dbReference>
<sequence length="426" mass="46608">MRRSFFDANIQSWLSFIIYPSVSTPNQGLSGIRAIHMDSSTQQEERNLVTSSGTGPVKGHRQIDALQSLRGIAAFIVLMRHLISCFPPSQRFLPHPMEDVLFNSHAAVVIFFVLSGFVLTPSFFARPLGMLKAGQFYIRRGFRILPLLIVVTLLSLAYVRSPLSAVTIPGAGAWFEGLMPHGLSLSPSGLMMCLLSLKSTLVPQNWTLMIELLVAIIFPWLVKICDRGITASACLLGVFILISFLGAGHGGKSLPFIYAVDFIFGIVTFDILRRTGLRLNGWLFIAAALALICARQIVSFFLPSALDFHAPLTALVEAVCAACVIWGLAAPGRAARWLSWRPLVWLGDISFGVYLLHFLVIVVVARLEAPLLAPLSNDARFLVVGAPSVAVTFTVAHILHRTIELPFNALGRSVSQIRPSRVRVGL</sequence>
<evidence type="ECO:0000256" key="1">
    <source>
        <dbReference type="SAM" id="Phobius"/>
    </source>
</evidence>
<dbReference type="GO" id="GO:0016747">
    <property type="term" value="F:acyltransferase activity, transferring groups other than amino-acyl groups"/>
    <property type="evidence" value="ECO:0007669"/>
    <property type="project" value="InterPro"/>
</dbReference>
<keyword evidence="3" id="KW-0808">Transferase</keyword>
<dbReference type="Proteomes" id="UP000019760">
    <property type="component" value="Unassembled WGS sequence"/>
</dbReference>
<comment type="caution">
    <text evidence="3">The sequence shown here is derived from an EMBL/GenBank/DDBJ whole genome shotgun (WGS) entry which is preliminary data.</text>
</comment>
<reference evidence="3 4" key="2">
    <citation type="journal article" date="2014" name="FEMS Microbiol. Lett.">
        <title>Draft genomic DNA sequence of the facultatively methylotrophic bacterium Acidomonas methanolica type strain MB58.</title>
        <authorList>
            <person name="Higashiura N."/>
            <person name="Hadano H."/>
            <person name="Hirakawa H."/>
            <person name="Matsutani M."/>
            <person name="Takabe S."/>
            <person name="Matsushita K."/>
            <person name="Azuma Y."/>
        </authorList>
    </citation>
    <scope>NUCLEOTIDE SEQUENCE [LARGE SCALE GENOMIC DNA]</scope>
    <source>
        <strain evidence="3 4">MB58</strain>
    </source>
</reference>
<keyword evidence="1" id="KW-0472">Membrane</keyword>
<evidence type="ECO:0000259" key="2">
    <source>
        <dbReference type="Pfam" id="PF01757"/>
    </source>
</evidence>
<dbReference type="AlphaFoldDB" id="A0A023DA15"/>
<keyword evidence="1" id="KW-1133">Transmembrane helix</keyword>
<feature type="transmembrane region" description="Helical" evidence="1">
    <location>
        <begin position="308"/>
        <end position="331"/>
    </location>
</feature>
<evidence type="ECO:0000313" key="3">
    <source>
        <dbReference type="EMBL" id="GAJ30550.1"/>
    </source>
</evidence>
<feature type="transmembrane region" description="Helical" evidence="1">
    <location>
        <begin position="279"/>
        <end position="302"/>
    </location>
</feature>
<accession>A0A023DA15</accession>
<keyword evidence="4" id="KW-1185">Reference proteome</keyword>
<organism evidence="3 4">
    <name type="scientific">Acidomonas methanolica NBRC 104435</name>
    <dbReference type="NCBI Taxonomy" id="1231351"/>
    <lineage>
        <taxon>Bacteria</taxon>
        <taxon>Pseudomonadati</taxon>
        <taxon>Pseudomonadota</taxon>
        <taxon>Alphaproteobacteria</taxon>
        <taxon>Acetobacterales</taxon>
        <taxon>Acetobacteraceae</taxon>
        <taxon>Acidomonas</taxon>
    </lineage>
</organism>
<gene>
    <name evidence="3" type="ORF">Amme_172_019</name>
</gene>
<dbReference type="PANTHER" id="PTHR23028:SF131">
    <property type="entry name" value="BLR2367 PROTEIN"/>
    <property type="match status" value="1"/>
</dbReference>
<feature type="transmembrane region" description="Helical" evidence="1">
    <location>
        <begin position="229"/>
        <end position="247"/>
    </location>
</feature>
<feature type="transmembrane region" description="Helical" evidence="1">
    <location>
        <begin position="253"/>
        <end position="272"/>
    </location>
</feature>
<dbReference type="PANTHER" id="PTHR23028">
    <property type="entry name" value="ACETYLTRANSFERASE"/>
    <property type="match status" value="1"/>
</dbReference>
<dbReference type="GO" id="GO:0000271">
    <property type="term" value="P:polysaccharide biosynthetic process"/>
    <property type="evidence" value="ECO:0007669"/>
    <property type="project" value="TreeGrafter"/>
</dbReference>
<dbReference type="InterPro" id="IPR050879">
    <property type="entry name" value="Acyltransferase_3"/>
</dbReference>
<reference evidence="4" key="1">
    <citation type="journal article" date="2014" name="FEMS Microbiol. Lett.">
        <title>Draft Genomic DNA Sequence of the Facultatively Methylotrophic Bacterium Acidomonas methanolica type strain MB58.</title>
        <authorList>
            <person name="Higashiura N."/>
            <person name="Hadano H."/>
            <person name="Hirakawa H."/>
            <person name="Matsutani M."/>
            <person name="Takabe S."/>
            <person name="Matsushita K."/>
            <person name="Azuma Y."/>
        </authorList>
    </citation>
    <scope>NUCLEOTIDE SEQUENCE [LARGE SCALE GENOMIC DNA]</scope>
    <source>
        <strain evidence="4">MB58</strain>
    </source>
</reference>
<dbReference type="Pfam" id="PF01757">
    <property type="entry name" value="Acyl_transf_3"/>
    <property type="match status" value="1"/>
</dbReference>
<keyword evidence="1 3" id="KW-0812">Transmembrane</keyword>
<feature type="transmembrane region" description="Helical" evidence="1">
    <location>
        <begin position="101"/>
        <end position="120"/>
    </location>
</feature>